<accession>A0ABV2S2N3</accession>
<name>A0ABV2S2N3_BRAJP</name>
<dbReference type="Proteomes" id="UP001549291">
    <property type="component" value="Unassembled WGS sequence"/>
</dbReference>
<sequence>MRSMVPAPIEPRFACPVQQDVRKNYISIVNDAPDHEQAASTAPRPQPGTMKDLVGRLATVLKRRLPAAPGPTITP</sequence>
<reference evidence="1 2" key="1">
    <citation type="submission" date="2024-06" db="EMBL/GenBank/DDBJ databases">
        <title>Genomic Encyclopedia of Type Strains, Phase V (KMG-V): Genome sequencing to study the core and pangenomes of soil and plant-associated prokaryotes.</title>
        <authorList>
            <person name="Whitman W."/>
        </authorList>
    </citation>
    <scope>NUCLEOTIDE SEQUENCE [LARGE SCALE GENOMIC DNA]</scope>
    <source>
        <strain evidence="1 2">USDA 160</strain>
    </source>
</reference>
<dbReference type="EMBL" id="JBEPTQ010000002">
    <property type="protein sequence ID" value="MET4723419.1"/>
    <property type="molecule type" value="Genomic_DNA"/>
</dbReference>
<dbReference type="GeneID" id="64068397"/>
<organism evidence="1 2">
    <name type="scientific">Bradyrhizobium japonicum</name>
    <dbReference type="NCBI Taxonomy" id="375"/>
    <lineage>
        <taxon>Bacteria</taxon>
        <taxon>Pseudomonadati</taxon>
        <taxon>Pseudomonadota</taxon>
        <taxon>Alphaproteobacteria</taxon>
        <taxon>Hyphomicrobiales</taxon>
        <taxon>Nitrobacteraceae</taxon>
        <taxon>Bradyrhizobium</taxon>
    </lineage>
</organism>
<comment type="caution">
    <text evidence="1">The sequence shown here is derived from an EMBL/GenBank/DDBJ whole genome shotgun (WGS) entry which is preliminary data.</text>
</comment>
<evidence type="ECO:0000313" key="2">
    <source>
        <dbReference type="Proteomes" id="UP001549291"/>
    </source>
</evidence>
<gene>
    <name evidence="1" type="ORF">ABIF63_007525</name>
</gene>
<protein>
    <submittedName>
        <fullName evidence="1">Uncharacterized protein</fullName>
    </submittedName>
</protein>
<evidence type="ECO:0000313" key="1">
    <source>
        <dbReference type="EMBL" id="MET4723419.1"/>
    </source>
</evidence>
<proteinExistence type="predicted"/>
<dbReference type="RefSeq" id="WP_014496709.1">
    <property type="nucleotide sequence ID" value="NZ_BJNK01000027.1"/>
</dbReference>
<keyword evidence="2" id="KW-1185">Reference proteome</keyword>